<dbReference type="GO" id="GO:0005524">
    <property type="term" value="F:ATP binding"/>
    <property type="evidence" value="ECO:0007669"/>
    <property type="project" value="UniProtKB-KW"/>
</dbReference>
<dbReference type="Gene3D" id="3.40.50.300">
    <property type="entry name" value="P-loop containing nucleotide triphosphate hydrolases"/>
    <property type="match status" value="1"/>
</dbReference>
<dbReference type="PANTHER" id="PTHR12595">
    <property type="entry name" value="POS9-ACTIVATING FACTOR FAP7-RELATED"/>
    <property type="match status" value="1"/>
</dbReference>
<sequence length="154" mass="18040">MQNRTSPNILVTGLPGVGKSALCSKLSEQTGLKWLEVSRIIIENNFEKSNQIRLLNCIKEKIDLGGNIVDYYFCGIFPSEWFDIVIVLQADNFILYERCKKITFDDIAMDESRYVPSEIIYELSNRTWREFDENLKTIRMWLQKWYVIKVTPSS</sequence>
<keyword evidence="1" id="KW-0690">Ribosome biogenesis</keyword>
<dbReference type="GO" id="GO:0006364">
    <property type="term" value="P:rRNA processing"/>
    <property type="evidence" value="ECO:0007669"/>
    <property type="project" value="UniProtKB-KW"/>
</dbReference>
<dbReference type="InterPro" id="IPR020618">
    <property type="entry name" value="Adenyl_kinase_AK6"/>
</dbReference>
<dbReference type="Pfam" id="PF13238">
    <property type="entry name" value="AAA_18"/>
    <property type="match status" value="1"/>
</dbReference>
<dbReference type="PANTHER" id="PTHR12595:SF0">
    <property type="entry name" value="ADENYLATE KINASE ISOENZYME 6"/>
    <property type="match status" value="1"/>
</dbReference>
<organism evidence="7 8">
    <name type="scientific">Ignelater luminosus</name>
    <name type="common">Cucubano</name>
    <name type="synonym">Pyrophorus luminosus</name>
    <dbReference type="NCBI Taxonomy" id="2038154"/>
    <lineage>
        <taxon>Eukaryota</taxon>
        <taxon>Metazoa</taxon>
        <taxon>Ecdysozoa</taxon>
        <taxon>Arthropoda</taxon>
        <taxon>Hexapoda</taxon>
        <taxon>Insecta</taxon>
        <taxon>Pterygota</taxon>
        <taxon>Neoptera</taxon>
        <taxon>Endopterygota</taxon>
        <taxon>Coleoptera</taxon>
        <taxon>Polyphaga</taxon>
        <taxon>Elateriformia</taxon>
        <taxon>Elateroidea</taxon>
        <taxon>Elateridae</taxon>
        <taxon>Agrypninae</taxon>
        <taxon>Pyrophorini</taxon>
        <taxon>Ignelater</taxon>
    </lineage>
</organism>
<name>A0A8K0C8H4_IGNLU</name>
<keyword evidence="6" id="KW-0067">ATP-binding</keyword>
<protein>
    <recommendedName>
        <fullName evidence="9">Adenylate kinase</fullName>
    </recommendedName>
</protein>
<dbReference type="SUPFAM" id="SSF52540">
    <property type="entry name" value="P-loop containing nucleoside triphosphate hydrolases"/>
    <property type="match status" value="1"/>
</dbReference>
<evidence type="ECO:0000256" key="4">
    <source>
        <dbReference type="ARBA" id="ARBA00022741"/>
    </source>
</evidence>
<evidence type="ECO:0000256" key="1">
    <source>
        <dbReference type="ARBA" id="ARBA00022517"/>
    </source>
</evidence>
<dbReference type="GO" id="GO:0004017">
    <property type="term" value="F:AMP kinase activity"/>
    <property type="evidence" value="ECO:0007669"/>
    <property type="project" value="InterPro"/>
</dbReference>
<reference evidence="7" key="1">
    <citation type="submission" date="2019-08" db="EMBL/GenBank/DDBJ databases">
        <title>The genome of the North American firefly Photinus pyralis.</title>
        <authorList>
            <consortium name="Photinus pyralis genome working group"/>
            <person name="Fallon T.R."/>
            <person name="Sander Lower S.E."/>
            <person name="Weng J.-K."/>
        </authorList>
    </citation>
    <scope>NUCLEOTIDE SEQUENCE</scope>
    <source>
        <strain evidence="7">TRF0915ILg1</strain>
        <tissue evidence="7">Whole body</tissue>
    </source>
</reference>
<keyword evidence="3" id="KW-0808">Transferase</keyword>
<dbReference type="OrthoDB" id="10251185at2759"/>
<dbReference type="EMBL" id="VTPC01091240">
    <property type="protein sequence ID" value="KAF2879010.1"/>
    <property type="molecule type" value="Genomic_DNA"/>
</dbReference>
<keyword evidence="5" id="KW-0418">Kinase</keyword>
<evidence type="ECO:0000256" key="3">
    <source>
        <dbReference type="ARBA" id="ARBA00022679"/>
    </source>
</evidence>
<keyword evidence="2" id="KW-0698">rRNA processing</keyword>
<comment type="caution">
    <text evidence="7">The sequence shown here is derived from an EMBL/GenBank/DDBJ whole genome shotgun (WGS) entry which is preliminary data.</text>
</comment>
<accession>A0A8K0C8H4</accession>
<dbReference type="AlphaFoldDB" id="A0A8K0C8H4"/>
<keyword evidence="4" id="KW-0547">Nucleotide-binding</keyword>
<dbReference type="Proteomes" id="UP000801492">
    <property type="component" value="Unassembled WGS sequence"/>
</dbReference>
<evidence type="ECO:0000256" key="5">
    <source>
        <dbReference type="ARBA" id="ARBA00022777"/>
    </source>
</evidence>
<dbReference type="GO" id="GO:0016887">
    <property type="term" value="F:ATP hydrolysis activity"/>
    <property type="evidence" value="ECO:0007669"/>
    <property type="project" value="InterPro"/>
</dbReference>
<evidence type="ECO:0008006" key="9">
    <source>
        <dbReference type="Google" id="ProtNLM"/>
    </source>
</evidence>
<evidence type="ECO:0000256" key="2">
    <source>
        <dbReference type="ARBA" id="ARBA00022552"/>
    </source>
</evidence>
<dbReference type="GO" id="GO:0005634">
    <property type="term" value="C:nucleus"/>
    <property type="evidence" value="ECO:0007669"/>
    <property type="project" value="TreeGrafter"/>
</dbReference>
<dbReference type="InterPro" id="IPR027417">
    <property type="entry name" value="P-loop_NTPase"/>
</dbReference>
<gene>
    <name evidence="7" type="ORF">ILUMI_27161</name>
</gene>
<proteinExistence type="predicted"/>
<evidence type="ECO:0000313" key="8">
    <source>
        <dbReference type="Proteomes" id="UP000801492"/>
    </source>
</evidence>
<evidence type="ECO:0000256" key="6">
    <source>
        <dbReference type="ARBA" id="ARBA00022840"/>
    </source>
</evidence>
<evidence type="ECO:0000313" key="7">
    <source>
        <dbReference type="EMBL" id="KAF2879010.1"/>
    </source>
</evidence>
<keyword evidence="8" id="KW-1185">Reference proteome</keyword>
<dbReference type="GO" id="GO:0005737">
    <property type="term" value="C:cytoplasm"/>
    <property type="evidence" value="ECO:0007669"/>
    <property type="project" value="TreeGrafter"/>
</dbReference>